<evidence type="ECO:0000256" key="1">
    <source>
        <dbReference type="PIRSR" id="PIRSR605502-1"/>
    </source>
</evidence>
<dbReference type="Pfam" id="PF03747">
    <property type="entry name" value="ADP_ribosyl_GH"/>
    <property type="match status" value="1"/>
</dbReference>
<dbReference type="SUPFAM" id="SSF101478">
    <property type="entry name" value="ADP-ribosylglycohydrolase"/>
    <property type="match status" value="1"/>
</dbReference>
<proteinExistence type="predicted"/>
<dbReference type="GO" id="GO:0016787">
    <property type="term" value="F:hydrolase activity"/>
    <property type="evidence" value="ECO:0007669"/>
    <property type="project" value="UniProtKB-KW"/>
</dbReference>
<organism evidence="2 3">
    <name type="scientific">Jiangella alkaliphila</name>
    <dbReference type="NCBI Taxonomy" id="419479"/>
    <lineage>
        <taxon>Bacteria</taxon>
        <taxon>Bacillati</taxon>
        <taxon>Actinomycetota</taxon>
        <taxon>Actinomycetes</taxon>
        <taxon>Jiangellales</taxon>
        <taxon>Jiangellaceae</taxon>
        <taxon>Jiangella</taxon>
    </lineage>
</organism>
<keyword evidence="2" id="KW-0378">Hydrolase</keyword>
<comment type="cofactor">
    <cofactor evidence="1">
        <name>Mg(2+)</name>
        <dbReference type="ChEBI" id="CHEBI:18420"/>
    </cofactor>
    <text evidence="1">Binds 2 magnesium ions per subunit.</text>
</comment>
<dbReference type="Gene3D" id="1.10.4080.10">
    <property type="entry name" value="ADP-ribosylation/Crystallin J1"/>
    <property type="match status" value="1"/>
</dbReference>
<dbReference type="STRING" id="419479.SAMN04488563_5905"/>
<keyword evidence="3" id="KW-1185">Reference proteome</keyword>
<evidence type="ECO:0000313" key="2">
    <source>
        <dbReference type="EMBL" id="SDU78984.1"/>
    </source>
</evidence>
<dbReference type="Proteomes" id="UP000182977">
    <property type="component" value="Chromosome I"/>
</dbReference>
<protein>
    <submittedName>
        <fullName evidence="2">ADP-ribosylglycohydrolase</fullName>
    </submittedName>
</protein>
<feature type="binding site" evidence="1">
    <location>
        <position position="372"/>
    </location>
    <ligand>
        <name>Mg(2+)</name>
        <dbReference type="ChEBI" id="CHEBI:18420"/>
        <label>1</label>
    </ligand>
</feature>
<gene>
    <name evidence="2" type="ORF">SAMN04488563_5905</name>
</gene>
<dbReference type="InterPro" id="IPR005502">
    <property type="entry name" value="Ribosyl_crysJ1"/>
</dbReference>
<dbReference type="AlphaFoldDB" id="A0A1H2LDU8"/>
<sequence length="442" mass="47485">MLNPHDPVELLHWELLQRQEGGYNVGDLAAAGATVARPAEARALLDALSATTRNGRWAYDEPDELAAIVATLPAAPAVAPIGDDELADRVLGGWLGRCAGCVLGKPVENGDHWTSEHLRRYLTLADAYPLNDFVPVLDPMPDGFELRENWPFTTRGRVVESARDDDLDYTMLGLHILEEYGFGFTSADVAAEWLDRLPYTQTYTAERVTYRNLVLGLDPAAAGTADNPYREWIGAQIRADIYGYVNPGDPRAAAELAYRDATLSHTANGVYGAMWSAALVAAAFAGHARQAVETSLTCIPPGSRLAEAIRFVLDQHSGRASWDDARAAIESRYGHYSWVHTINNAAVVAAGLLWGDGDFTATIGLTVQGGWDTDSNGATAGSVAGVICGAQGLPSHWVEPLNDTARSAIRGFDRSSLSDLADRTVRLARTTRPGTGPGNTDT</sequence>
<feature type="binding site" evidence="1">
    <location>
        <position position="374"/>
    </location>
    <ligand>
        <name>Mg(2+)</name>
        <dbReference type="ChEBI" id="CHEBI:18420"/>
        <label>1</label>
    </ligand>
</feature>
<dbReference type="GO" id="GO:0046872">
    <property type="term" value="F:metal ion binding"/>
    <property type="evidence" value="ECO:0007669"/>
    <property type="project" value="UniProtKB-KW"/>
</dbReference>
<dbReference type="PANTHER" id="PTHR16222:SF12">
    <property type="entry name" value="ADP-RIBOSYLGLYCOHYDROLASE-RELATED"/>
    <property type="match status" value="1"/>
</dbReference>
<evidence type="ECO:0000313" key="3">
    <source>
        <dbReference type="Proteomes" id="UP000182977"/>
    </source>
</evidence>
<dbReference type="EMBL" id="LT629791">
    <property type="protein sequence ID" value="SDU78984.1"/>
    <property type="molecule type" value="Genomic_DNA"/>
</dbReference>
<keyword evidence="1" id="KW-0479">Metal-binding</keyword>
<dbReference type="PANTHER" id="PTHR16222">
    <property type="entry name" value="ADP-RIBOSYLGLYCOHYDROLASE"/>
    <property type="match status" value="1"/>
</dbReference>
<feature type="binding site" evidence="1">
    <location>
        <position position="375"/>
    </location>
    <ligand>
        <name>Mg(2+)</name>
        <dbReference type="ChEBI" id="CHEBI:18420"/>
        <label>1</label>
    </ligand>
</feature>
<accession>A0A1H2LDU8</accession>
<reference evidence="3" key="1">
    <citation type="submission" date="2016-10" db="EMBL/GenBank/DDBJ databases">
        <authorList>
            <person name="Varghese N."/>
            <person name="Submissions S."/>
        </authorList>
    </citation>
    <scope>NUCLEOTIDE SEQUENCE [LARGE SCALE GENOMIC DNA]</scope>
    <source>
        <strain evidence="3">DSM 45079</strain>
    </source>
</reference>
<dbReference type="InterPro" id="IPR036705">
    <property type="entry name" value="Ribosyl_crysJ1_sf"/>
</dbReference>
<keyword evidence="1" id="KW-0460">Magnesium</keyword>
<name>A0A1H2LDU8_9ACTN</name>
<dbReference type="InterPro" id="IPR050792">
    <property type="entry name" value="ADP-ribosylglycohydrolase"/>
</dbReference>